<sequence>MKKLLKLLLIASLIFMAGGLAWGQDEDEEQDNSIRSNPENFEPATQLEKPSDLLKSEHVFRQVLRTVPTFTVDPREEEMDAYPCTDCHDNDEQMPNAEIRNLEEDHESIQLVHGNGRFWCLTCHNEDDRDQLTSLKNQPISFNESYLLCGQCHFQRQKDFFYGGHGKRKGNWQGDRKLSTCTECHNPHVPQIKGRNPVAQPKIRTGLSPTKTVHQVKYKPWEIKPKAGAAH</sequence>
<feature type="chain" id="PRO_5012539990" evidence="1">
    <location>
        <begin position="24"/>
        <end position="231"/>
    </location>
</feature>
<evidence type="ECO:0000313" key="2">
    <source>
        <dbReference type="EMBL" id="PCI28094.1"/>
    </source>
</evidence>
<dbReference type="SUPFAM" id="SSF48695">
    <property type="entry name" value="Multiheme cytochromes"/>
    <property type="match status" value="1"/>
</dbReference>
<accession>A0A2A4T3X5</accession>
<evidence type="ECO:0000256" key="1">
    <source>
        <dbReference type="SAM" id="SignalP"/>
    </source>
</evidence>
<organism evidence="2 3">
    <name type="scientific">SAR324 cluster bacterium</name>
    <dbReference type="NCBI Taxonomy" id="2024889"/>
    <lineage>
        <taxon>Bacteria</taxon>
        <taxon>Deltaproteobacteria</taxon>
        <taxon>SAR324 cluster</taxon>
    </lineage>
</organism>
<gene>
    <name evidence="2" type="ORF">COB67_07105</name>
</gene>
<name>A0A2A4T3X5_9DELT</name>
<dbReference type="EMBL" id="NVSR01000041">
    <property type="protein sequence ID" value="PCI28094.1"/>
    <property type="molecule type" value="Genomic_DNA"/>
</dbReference>
<comment type="caution">
    <text evidence="2">The sequence shown here is derived from an EMBL/GenBank/DDBJ whole genome shotgun (WGS) entry which is preliminary data.</text>
</comment>
<protein>
    <submittedName>
        <fullName evidence="2">Uncharacterized protein</fullName>
    </submittedName>
</protein>
<dbReference type="Gene3D" id="3.90.10.10">
    <property type="entry name" value="Cytochrome C3"/>
    <property type="match status" value="1"/>
</dbReference>
<proteinExistence type="predicted"/>
<reference evidence="3" key="1">
    <citation type="submission" date="2017-08" db="EMBL/GenBank/DDBJ databases">
        <title>A dynamic microbial community with high functional redundancy inhabits the cold, oxic subseafloor aquifer.</title>
        <authorList>
            <person name="Tully B.J."/>
            <person name="Wheat C.G."/>
            <person name="Glazer B.T."/>
            <person name="Huber J.A."/>
        </authorList>
    </citation>
    <scope>NUCLEOTIDE SEQUENCE [LARGE SCALE GENOMIC DNA]</scope>
</reference>
<feature type="signal peptide" evidence="1">
    <location>
        <begin position="1"/>
        <end position="23"/>
    </location>
</feature>
<dbReference type="InterPro" id="IPR036280">
    <property type="entry name" value="Multihaem_cyt_sf"/>
</dbReference>
<keyword evidence="1" id="KW-0732">Signal</keyword>
<dbReference type="AlphaFoldDB" id="A0A2A4T3X5"/>
<evidence type="ECO:0000313" key="3">
    <source>
        <dbReference type="Proteomes" id="UP000218113"/>
    </source>
</evidence>
<dbReference type="Proteomes" id="UP000218113">
    <property type="component" value="Unassembled WGS sequence"/>
</dbReference>